<dbReference type="InParanoid" id="A0A0C3HFA7"/>
<sequence length="116" mass="12377">MSAGNRVGPNRVERACPTAVQGGDDTGETACDRADSPSARHQIDGPSPDPSQLSPKKTTLAWARRRNNTLSQTTKSSSSRSNSELLLCHLRAGSEPQIFAFQSPNIPSSVVPRCAM</sequence>
<feature type="region of interest" description="Disordered" evidence="1">
    <location>
        <begin position="1"/>
        <end position="83"/>
    </location>
</feature>
<dbReference type="Proteomes" id="UP000054321">
    <property type="component" value="Unassembled WGS sequence"/>
</dbReference>
<keyword evidence="3" id="KW-1185">Reference proteome</keyword>
<gene>
    <name evidence="2" type="ORF">OIDMADRAFT_54132</name>
</gene>
<evidence type="ECO:0000256" key="1">
    <source>
        <dbReference type="SAM" id="MobiDB-lite"/>
    </source>
</evidence>
<evidence type="ECO:0000313" key="3">
    <source>
        <dbReference type="Proteomes" id="UP000054321"/>
    </source>
</evidence>
<reference evidence="3" key="2">
    <citation type="submission" date="2015-01" db="EMBL/GenBank/DDBJ databases">
        <title>Evolutionary Origins and Diversification of the Mycorrhizal Mutualists.</title>
        <authorList>
            <consortium name="DOE Joint Genome Institute"/>
            <consortium name="Mycorrhizal Genomics Consortium"/>
            <person name="Kohler A."/>
            <person name="Kuo A."/>
            <person name="Nagy L.G."/>
            <person name="Floudas D."/>
            <person name="Copeland A."/>
            <person name="Barry K.W."/>
            <person name="Cichocki N."/>
            <person name="Veneault-Fourrey C."/>
            <person name="LaButti K."/>
            <person name="Lindquist E.A."/>
            <person name="Lipzen A."/>
            <person name="Lundell T."/>
            <person name="Morin E."/>
            <person name="Murat C."/>
            <person name="Riley R."/>
            <person name="Ohm R."/>
            <person name="Sun H."/>
            <person name="Tunlid A."/>
            <person name="Henrissat B."/>
            <person name="Grigoriev I.V."/>
            <person name="Hibbett D.S."/>
            <person name="Martin F."/>
        </authorList>
    </citation>
    <scope>NUCLEOTIDE SEQUENCE [LARGE SCALE GENOMIC DNA]</scope>
    <source>
        <strain evidence="3">Zn</strain>
    </source>
</reference>
<name>A0A0C3HFA7_OIDMZ</name>
<organism evidence="2 3">
    <name type="scientific">Oidiodendron maius (strain Zn)</name>
    <dbReference type="NCBI Taxonomy" id="913774"/>
    <lineage>
        <taxon>Eukaryota</taxon>
        <taxon>Fungi</taxon>
        <taxon>Dikarya</taxon>
        <taxon>Ascomycota</taxon>
        <taxon>Pezizomycotina</taxon>
        <taxon>Leotiomycetes</taxon>
        <taxon>Leotiomycetes incertae sedis</taxon>
        <taxon>Myxotrichaceae</taxon>
        <taxon>Oidiodendron</taxon>
    </lineage>
</organism>
<evidence type="ECO:0000313" key="2">
    <source>
        <dbReference type="EMBL" id="KIN00992.1"/>
    </source>
</evidence>
<dbReference type="AlphaFoldDB" id="A0A0C3HFA7"/>
<protein>
    <submittedName>
        <fullName evidence="2">Uncharacterized protein</fullName>
    </submittedName>
</protein>
<reference evidence="2 3" key="1">
    <citation type="submission" date="2014-04" db="EMBL/GenBank/DDBJ databases">
        <authorList>
            <consortium name="DOE Joint Genome Institute"/>
            <person name="Kuo A."/>
            <person name="Martino E."/>
            <person name="Perotto S."/>
            <person name="Kohler A."/>
            <person name="Nagy L.G."/>
            <person name="Floudas D."/>
            <person name="Copeland A."/>
            <person name="Barry K.W."/>
            <person name="Cichocki N."/>
            <person name="Veneault-Fourrey C."/>
            <person name="LaButti K."/>
            <person name="Lindquist E.A."/>
            <person name="Lipzen A."/>
            <person name="Lundell T."/>
            <person name="Morin E."/>
            <person name="Murat C."/>
            <person name="Sun H."/>
            <person name="Tunlid A."/>
            <person name="Henrissat B."/>
            <person name="Grigoriev I.V."/>
            <person name="Hibbett D.S."/>
            <person name="Martin F."/>
            <person name="Nordberg H.P."/>
            <person name="Cantor M.N."/>
            <person name="Hua S.X."/>
        </authorList>
    </citation>
    <scope>NUCLEOTIDE SEQUENCE [LARGE SCALE GENOMIC DNA]</scope>
    <source>
        <strain evidence="2 3">Zn</strain>
    </source>
</reference>
<dbReference type="HOGENOM" id="CLU_2097537_0_0_1"/>
<dbReference type="EMBL" id="KN832876">
    <property type="protein sequence ID" value="KIN00992.1"/>
    <property type="molecule type" value="Genomic_DNA"/>
</dbReference>
<proteinExistence type="predicted"/>
<accession>A0A0C3HFA7</accession>
<feature type="compositionally biased region" description="Low complexity" evidence="1">
    <location>
        <begin position="68"/>
        <end position="83"/>
    </location>
</feature>